<dbReference type="Gene3D" id="3.90.850.10">
    <property type="entry name" value="Fumarylacetoacetase-like, C-terminal domain"/>
    <property type="match status" value="1"/>
</dbReference>
<dbReference type="PANTHER" id="PTHR11820:SF90">
    <property type="entry name" value="FLUTATHIONE S-TRANSFERASE"/>
    <property type="match status" value="1"/>
</dbReference>
<name>A0ABX2IIS5_9RHOO</name>
<keyword evidence="1" id="KW-0479">Metal-binding</keyword>
<evidence type="ECO:0000256" key="1">
    <source>
        <dbReference type="ARBA" id="ARBA00022723"/>
    </source>
</evidence>
<dbReference type="RefSeq" id="WP_170021009.1">
    <property type="nucleotide sequence ID" value="NZ_JABCSC020000001.1"/>
</dbReference>
<evidence type="ECO:0000259" key="2">
    <source>
        <dbReference type="Pfam" id="PF01557"/>
    </source>
</evidence>
<protein>
    <submittedName>
        <fullName evidence="3">Fumarylacetoacetate hydrolase family protein</fullName>
    </submittedName>
</protein>
<comment type="caution">
    <text evidence="3">The sequence shown here is derived from an EMBL/GenBank/DDBJ whole genome shotgun (WGS) entry which is preliminary data.</text>
</comment>
<keyword evidence="3" id="KW-0378">Hydrolase</keyword>
<dbReference type="InterPro" id="IPR011234">
    <property type="entry name" value="Fumarylacetoacetase-like_C"/>
</dbReference>
<dbReference type="GO" id="GO:0016787">
    <property type="term" value="F:hydrolase activity"/>
    <property type="evidence" value="ECO:0007669"/>
    <property type="project" value="UniProtKB-KW"/>
</dbReference>
<accession>A0ABX2IIS5</accession>
<dbReference type="SUPFAM" id="SSF56529">
    <property type="entry name" value="FAH"/>
    <property type="match status" value="1"/>
</dbReference>
<evidence type="ECO:0000313" key="3">
    <source>
        <dbReference type="EMBL" id="NSL54519.1"/>
    </source>
</evidence>
<proteinExistence type="predicted"/>
<gene>
    <name evidence="3" type="ORF">HJ583_005750</name>
</gene>
<reference evidence="3 4" key="1">
    <citation type="submission" date="2020-06" db="EMBL/GenBank/DDBJ databases">
        <title>Draft genome of Uliginosibacterium sp. IMCC34675.</title>
        <authorList>
            <person name="Song J."/>
        </authorList>
    </citation>
    <scope>NUCLEOTIDE SEQUENCE [LARGE SCALE GENOMIC DNA]</scope>
    <source>
        <strain evidence="3 4">IMCC34675</strain>
    </source>
</reference>
<dbReference type="EMBL" id="JABCSC020000001">
    <property type="protein sequence ID" value="NSL54519.1"/>
    <property type="molecule type" value="Genomic_DNA"/>
</dbReference>
<sequence>MSQTEFVLPVPPVVSLPVAGSHAHFPVRRIYCVGRNYLEHIRELGNDEKEPPIFFTKPRDAIEQDGATIPYASATQNYHFELELAVALQSGGYNIPENTALDHVFGYAVALDMTRRDIQKQLSAKAAPWDVAKGFDHSAPCGAIHPASSVGHPDSGRIHLTVNGEIKQDSDLKAMIWNVPQIISRLSAFFDLQAGDILLTGTPSGVGPIQPGDLLVGEIAGIGRLTTRIGPAAA</sequence>
<dbReference type="PANTHER" id="PTHR11820">
    <property type="entry name" value="ACYLPYRUVASE"/>
    <property type="match status" value="1"/>
</dbReference>
<dbReference type="Proteomes" id="UP000778523">
    <property type="component" value="Unassembled WGS sequence"/>
</dbReference>
<dbReference type="Pfam" id="PF01557">
    <property type="entry name" value="FAA_hydrolase"/>
    <property type="match status" value="1"/>
</dbReference>
<keyword evidence="4" id="KW-1185">Reference proteome</keyword>
<organism evidence="3 4">
    <name type="scientific">Uliginosibacterium aquaticum</name>
    <dbReference type="NCBI Taxonomy" id="2731212"/>
    <lineage>
        <taxon>Bacteria</taxon>
        <taxon>Pseudomonadati</taxon>
        <taxon>Pseudomonadota</taxon>
        <taxon>Betaproteobacteria</taxon>
        <taxon>Rhodocyclales</taxon>
        <taxon>Zoogloeaceae</taxon>
        <taxon>Uliginosibacterium</taxon>
    </lineage>
</organism>
<feature type="domain" description="Fumarylacetoacetase-like C-terminal" evidence="2">
    <location>
        <begin position="30"/>
        <end position="229"/>
    </location>
</feature>
<dbReference type="InterPro" id="IPR036663">
    <property type="entry name" value="Fumarylacetoacetase_C_sf"/>
</dbReference>
<evidence type="ECO:0000313" key="4">
    <source>
        <dbReference type="Proteomes" id="UP000778523"/>
    </source>
</evidence>